<keyword evidence="1" id="KW-0238">DNA-binding</keyword>
<dbReference type="PROSITE" id="PS50943">
    <property type="entry name" value="HTH_CROC1"/>
    <property type="match status" value="1"/>
</dbReference>
<feature type="transmembrane region" description="Helical" evidence="2">
    <location>
        <begin position="167"/>
        <end position="196"/>
    </location>
</feature>
<reference evidence="4" key="1">
    <citation type="submission" date="2019-08" db="EMBL/GenBank/DDBJ databases">
        <authorList>
            <person name="Kucharzyk K."/>
            <person name="Murdoch R.W."/>
            <person name="Higgins S."/>
            <person name="Loffler F."/>
        </authorList>
    </citation>
    <scope>NUCLEOTIDE SEQUENCE</scope>
</reference>
<dbReference type="PANTHER" id="PTHR46558">
    <property type="entry name" value="TRACRIPTIONAL REGULATORY PROTEIN-RELATED-RELATED"/>
    <property type="match status" value="1"/>
</dbReference>
<name>A0A644WYM4_9ZZZZ</name>
<dbReference type="Pfam" id="PF01381">
    <property type="entry name" value="HTH_3"/>
    <property type="match status" value="1"/>
</dbReference>
<protein>
    <recommendedName>
        <fullName evidence="3">HTH cro/C1-type domain-containing protein</fullName>
    </recommendedName>
</protein>
<comment type="caution">
    <text evidence="4">The sequence shown here is derived from an EMBL/GenBank/DDBJ whole genome shotgun (WGS) entry which is preliminary data.</text>
</comment>
<dbReference type="EMBL" id="VSSQ01001303">
    <property type="protein sequence ID" value="MPM07134.1"/>
    <property type="molecule type" value="Genomic_DNA"/>
</dbReference>
<evidence type="ECO:0000256" key="1">
    <source>
        <dbReference type="ARBA" id="ARBA00023125"/>
    </source>
</evidence>
<dbReference type="InterPro" id="IPR001387">
    <property type="entry name" value="Cro/C1-type_HTH"/>
</dbReference>
<dbReference type="GO" id="GO:0003677">
    <property type="term" value="F:DNA binding"/>
    <property type="evidence" value="ECO:0007669"/>
    <property type="project" value="UniProtKB-KW"/>
</dbReference>
<dbReference type="CDD" id="cd00093">
    <property type="entry name" value="HTH_XRE"/>
    <property type="match status" value="1"/>
</dbReference>
<dbReference type="AlphaFoldDB" id="A0A644WYM4"/>
<organism evidence="4">
    <name type="scientific">bioreactor metagenome</name>
    <dbReference type="NCBI Taxonomy" id="1076179"/>
    <lineage>
        <taxon>unclassified sequences</taxon>
        <taxon>metagenomes</taxon>
        <taxon>ecological metagenomes</taxon>
    </lineage>
</organism>
<evidence type="ECO:0000256" key="2">
    <source>
        <dbReference type="SAM" id="Phobius"/>
    </source>
</evidence>
<gene>
    <name evidence="4" type="ORF">SDC9_53440</name>
</gene>
<dbReference type="SMART" id="SM00530">
    <property type="entry name" value="HTH_XRE"/>
    <property type="match status" value="1"/>
</dbReference>
<evidence type="ECO:0000259" key="3">
    <source>
        <dbReference type="PROSITE" id="PS50943"/>
    </source>
</evidence>
<feature type="transmembrane region" description="Helical" evidence="2">
    <location>
        <begin position="134"/>
        <end position="155"/>
    </location>
</feature>
<keyword evidence="2" id="KW-0812">Transmembrane</keyword>
<dbReference type="Gene3D" id="1.10.260.40">
    <property type="entry name" value="lambda repressor-like DNA-binding domains"/>
    <property type="match status" value="1"/>
</dbReference>
<proteinExistence type="predicted"/>
<keyword evidence="2" id="KW-1133">Transmembrane helix</keyword>
<feature type="domain" description="HTH cro/C1-type" evidence="3">
    <location>
        <begin position="7"/>
        <end position="61"/>
    </location>
</feature>
<evidence type="ECO:0000313" key="4">
    <source>
        <dbReference type="EMBL" id="MPM07134.1"/>
    </source>
</evidence>
<dbReference type="InterPro" id="IPR010982">
    <property type="entry name" value="Lambda_DNA-bd_dom_sf"/>
</dbReference>
<dbReference type="SUPFAM" id="SSF47413">
    <property type="entry name" value="lambda repressor-like DNA-binding domains"/>
    <property type="match status" value="1"/>
</dbReference>
<sequence length="279" mass="30309">MKLSEKLQLLRNNNRLSQEELAEKLGISRQAISKWESGKSIPDLNKLVSISELYNVTIDSLVKDTDEIYILDSNEMKISEEQKSEKVDDKKTQLVININRGYSVEYEYKSNKTLFGLPLVHINIGRGFKKSRGIISIGNISCGIISLGFISYGILSFGFISIGLITLALLSIGLLLAVGVISFGIFSIGAISVGIFSLGAISIGKYAVGASAVASDIAIGDYARANIAIGNNAEGTQSISLQTSASDIKNLIKQEYPNLSEWVINIIDFIIKNIRIGGR</sequence>
<dbReference type="PANTHER" id="PTHR46558:SF13">
    <property type="entry name" value="HTH-TYPE TRANSCRIPTIONAL REGULATOR IMMR"/>
    <property type="match status" value="1"/>
</dbReference>
<accession>A0A644WYM4</accession>
<keyword evidence="2" id="KW-0472">Membrane</keyword>